<evidence type="ECO:0000256" key="1">
    <source>
        <dbReference type="SAM" id="MobiDB-lite"/>
    </source>
</evidence>
<accession>A0A5E4EHR3</accession>
<dbReference type="AlphaFoldDB" id="A0A5E4EHR3"/>
<dbReference type="Gramene" id="VVA15174">
    <property type="protein sequence ID" value="VVA15174"/>
    <property type="gene ID" value="Prudul26B027367"/>
</dbReference>
<evidence type="ECO:0000313" key="3">
    <source>
        <dbReference type="Proteomes" id="UP000327085"/>
    </source>
</evidence>
<dbReference type="EMBL" id="CABIKO010000013">
    <property type="protein sequence ID" value="VVA15174.1"/>
    <property type="molecule type" value="Genomic_DNA"/>
</dbReference>
<proteinExistence type="predicted"/>
<sequence>MGNCSAVSPSPRGGEWVPPIRASPKASSARGEARGLYFLEALETDEQGETWVERNMTYEVGRMTESKKQSEKANIADSSIVASSALSCERNSQENPIFSALNNSLNSVVFNDNHIVQISF</sequence>
<dbReference type="InParanoid" id="A0A5E4EHR3"/>
<evidence type="ECO:0000313" key="2">
    <source>
        <dbReference type="EMBL" id="VVA15174.1"/>
    </source>
</evidence>
<reference evidence="3" key="1">
    <citation type="journal article" date="2020" name="Plant J.">
        <title>Transposons played a major role in the diversification between the closely related almond and peach genomes: results from the almond genome sequence.</title>
        <authorList>
            <person name="Alioto T."/>
            <person name="Alexiou K.G."/>
            <person name="Bardil A."/>
            <person name="Barteri F."/>
            <person name="Castanera R."/>
            <person name="Cruz F."/>
            <person name="Dhingra A."/>
            <person name="Duval H."/>
            <person name="Fernandez I Marti A."/>
            <person name="Frias L."/>
            <person name="Galan B."/>
            <person name="Garcia J.L."/>
            <person name="Howad W."/>
            <person name="Gomez-Garrido J."/>
            <person name="Gut M."/>
            <person name="Julca I."/>
            <person name="Morata J."/>
            <person name="Puigdomenech P."/>
            <person name="Ribeca P."/>
            <person name="Rubio Cabetas M.J."/>
            <person name="Vlasova A."/>
            <person name="Wirthensohn M."/>
            <person name="Garcia-Mas J."/>
            <person name="Gabaldon T."/>
            <person name="Casacuberta J.M."/>
            <person name="Arus P."/>
        </authorList>
    </citation>
    <scope>NUCLEOTIDE SEQUENCE [LARGE SCALE GENOMIC DNA]</scope>
    <source>
        <strain evidence="3">cv. Texas</strain>
    </source>
</reference>
<feature type="region of interest" description="Disordered" evidence="1">
    <location>
        <begin position="1"/>
        <end position="29"/>
    </location>
</feature>
<organism evidence="2 3">
    <name type="scientific">Prunus dulcis</name>
    <name type="common">Almond</name>
    <name type="synonym">Amygdalus dulcis</name>
    <dbReference type="NCBI Taxonomy" id="3755"/>
    <lineage>
        <taxon>Eukaryota</taxon>
        <taxon>Viridiplantae</taxon>
        <taxon>Streptophyta</taxon>
        <taxon>Embryophyta</taxon>
        <taxon>Tracheophyta</taxon>
        <taxon>Spermatophyta</taxon>
        <taxon>Magnoliopsida</taxon>
        <taxon>eudicotyledons</taxon>
        <taxon>Gunneridae</taxon>
        <taxon>Pentapetalae</taxon>
        <taxon>rosids</taxon>
        <taxon>fabids</taxon>
        <taxon>Rosales</taxon>
        <taxon>Rosaceae</taxon>
        <taxon>Amygdaloideae</taxon>
        <taxon>Amygdaleae</taxon>
        <taxon>Prunus</taxon>
    </lineage>
</organism>
<protein>
    <submittedName>
        <fullName evidence="2">Uncharacterized protein</fullName>
    </submittedName>
</protein>
<name>A0A5E4EHR3_PRUDU</name>
<gene>
    <name evidence="2" type="ORF">ALMOND_2B027367</name>
</gene>
<dbReference type="Proteomes" id="UP000327085">
    <property type="component" value="Chromosome 8"/>
</dbReference>